<protein>
    <submittedName>
        <fullName evidence="3">Type II toxin-antitoxin system ParD family antitoxin</fullName>
    </submittedName>
</protein>
<dbReference type="Gene3D" id="6.10.10.120">
    <property type="entry name" value="Antitoxin ParD1-like"/>
    <property type="match status" value="1"/>
</dbReference>
<keyword evidence="2" id="KW-1277">Toxin-antitoxin system</keyword>
<gene>
    <name evidence="3" type="ORF">FP026_17720</name>
</gene>
<comment type="caution">
    <text evidence="3">The sequence shown here is derived from an EMBL/GenBank/DDBJ whole genome shotgun (WGS) entry which is preliminary data.</text>
</comment>
<organism evidence="3 4">
    <name type="scientific">Rhizobium tropici</name>
    <dbReference type="NCBI Taxonomy" id="398"/>
    <lineage>
        <taxon>Bacteria</taxon>
        <taxon>Pseudomonadati</taxon>
        <taxon>Pseudomonadota</taxon>
        <taxon>Alphaproteobacteria</taxon>
        <taxon>Hyphomicrobiales</taxon>
        <taxon>Rhizobiaceae</taxon>
        <taxon>Rhizobium/Agrobacterium group</taxon>
        <taxon>Rhizobium</taxon>
    </lineage>
</organism>
<dbReference type="InterPro" id="IPR038296">
    <property type="entry name" value="ParD_sf"/>
</dbReference>
<dbReference type="InterPro" id="IPR010985">
    <property type="entry name" value="Ribbon_hlx_hlx"/>
</dbReference>
<evidence type="ECO:0000256" key="2">
    <source>
        <dbReference type="ARBA" id="ARBA00022649"/>
    </source>
</evidence>
<dbReference type="PANTHER" id="PTHR36582">
    <property type="entry name" value="ANTITOXIN PARD"/>
    <property type="match status" value="1"/>
</dbReference>
<dbReference type="EMBL" id="VNIP01000009">
    <property type="protein sequence ID" value="KAA1179625.1"/>
    <property type="molecule type" value="Genomic_DNA"/>
</dbReference>
<accession>A0A5B0VZM9</accession>
<dbReference type="Pfam" id="PF03693">
    <property type="entry name" value="ParD_antitoxin"/>
    <property type="match status" value="1"/>
</dbReference>
<sequence>MTKHVSVEIDEQMDAFIGEQISHGNYGSPSEVIDAALKLLRSRAEIEAIAAAIAEGEASGEPEEFDFNKFIEGKRKLRNQR</sequence>
<dbReference type="GO" id="GO:0006355">
    <property type="term" value="P:regulation of DNA-templated transcription"/>
    <property type="evidence" value="ECO:0007669"/>
    <property type="project" value="InterPro"/>
</dbReference>
<dbReference type="InterPro" id="IPR022789">
    <property type="entry name" value="ParD"/>
</dbReference>
<dbReference type="SUPFAM" id="SSF47598">
    <property type="entry name" value="Ribbon-helix-helix"/>
    <property type="match status" value="1"/>
</dbReference>
<comment type="similarity">
    <text evidence="1">Belongs to the ParD antitoxin family.</text>
</comment>
<dbReference type="AlphaFoldDB" id="A0A5B0VZM9"/>
<dbReference type="Proteomes" id="UP000323608">
    <property type="component" value="Unassembled WGS sequence"/>
</dbReference>
<evidence type="ECO:0000313" key="4">
    <source>
        <dbReference type="Proteomes" id="UP000323608"/>
    </source>
</evidence>
<name>A0A5B0VZM9_RHITR</name>
<proteinExistence type="inferred from homology"/>
<dbReference type="NCBIfam" id="TIGR02606">
    <property type="entry name" value="antidote_CC2985"/>
    <property type="match status" value="1"/>
</dbReference>
<dbReference type="PANTHER" id="PTHR36582:SF2">
    <property type="entry name" value="ANTITOXIN PARD"/>
    <property type="match status" value="1"/>
</dbReference>
<evidence type="ECO:0000313" key="3">
    <source>
        <dbReference type="EMBL" id="KAA1179625.1"/>
    </source>
</evidence>
<dbReference type="OrthoDB" id="9815501at2"/>
<evidence type="ECO:0000256" key="1">
    <source>
        <dbReference type="ARBA" id="ARBA00008580"/>
    </source>
</evidence>
<reference evidence="3 4" key="1">
    <citation type="submission" date="2019-07" db="EMBL/GenBank/DDBJ databases">
        <title>The Draft Genome Sequence of Rhizobium tropici SARCC-755 Associated with Superior Nodulation on Pigeonpea (Cajanus cajan (L.) Millsp.).</title>
        <authorList>
            <person name="Bopape F.L."/>
            <person name="Hassen A.I."/>
            <person name="Swanevelder Z.H."/>
            <person name="Gwata E.T."/>
        </authorList>
    </citation>
    <scope>NUCLEOTIDE SEQUENCE [LARGE SCALE GENOMIC DNA]</scope>
    <source>
        <strain evidence="3 4">SARCC-755</strain>
    </source>
</reference>